<feature type="transmembrane region" description="Helical" evidence="7">
    <location>
        <begin position="271"/>
        <end position="292"/>
    </location>
</feature>
<proteinExistence type="inferred from homology"/>
<keyword evidence="4 7" id="KW-0812">Transmembrane</keyword>
<dbReference type="GO" id="GO:0070782">
    <property type="term" value="P:phosphatidylserine exposure on apoptotic cell surface"/>
    <property type="evidence" value="ECO:0007669"/>
    <property type="project" value="TreeGrafter"/>
</dbReference>
<dbReference type="GO" id="GO:0005886">
    <property type="term" value="C:plasma membrane"/>
    <property type="evidence" value="ECO:0007669"/>
    <property type="project" value="UniProtKB-SubCell"/>
</dbReference>
<dbReference type="PANTHER" id="PTHR16024">
    <property type="entry name" value="XK-RELATED PROTEIN"/>
    <property type="match status" value="1"/>
</dbReference>
<feature type="transmembrane region" description="Helical" evidence="7">
    <location>
        <begin position="304"/>
        <end position="324"/>
    </location>
</feature>
<sequence>EIEGRGLSGDKYFVRCNLAAGWKSSESSYISTAGLWPTVPSPVEPDLEQDEELRDYLRANRFHWWSVVTYLLALTTYLADVGCDIYLTIQYYKQGEGYWGTLTAFFVLFSSLIVMSFSLEWYVLDLRAKVEPHHSLAAWAWRIGFHVLQMAPIVRQTDGLVYGLQSRRKGISTQEAVQLTKLWRCENADAAMLRVMEGFMEASPQILLQLYIIFTQPASRSPSLLFPQYASCATSLLSIACCLTTYQVALRSVRVEKRDMQCCSPAPPLFFAWKLCFLSSRLLALALLAVGLRHLPAHPIPPPWPFFACLLVHWLVSFVSLVNIGTTFCTHTPGTPPELAFDATLAVMHCFDVINVREGHSRWYYTCWYTAIFIENVAAAFVWLSLSGAKGESSIVYPLVVIIMFLVGLLLMICYYKLAHPALAKSSERDLREKNCHWTTATNAQLV</sequence>
<keyword evidence="6 7" id="KW-0472">Membrane</keyword>
<comment type="similarity">
    <text evidence="2 7">Belongs to the XK family.</text>
</comment>
<dbReference type="Pfam" id="PF09815">
    <property type="entry name" value="XK-related"/>
    <property type="match status" value="1"/>
</dbReference>
<dbReference type="GO" id="GO:0043652">
    <property type="term" value="P:engulfment of apoptotic cell"/>
    <property type="evidence" value="ECO:0007669"/>
    <property type="project" value="TreeGrafter"/>
</dbReference>
<dbReference type="InterPro" id="IPR050895">
    <property type="entry name" value="XK-related_scramblase"/>
</dbReference>
<feature type="transmembrane region" description="Helical" evidence="7">
    <location>
        <begin position="99"/>
        <end position="124"/>
    </location>
</feature>
<evidence type="ECO:0000256" key="7">
    <source>
        <dbReference type="RuleBase" id="RU910716"/>
    </source>
</evidence>
<accession>A0A5K3FFE7</accession>
<evidence type="ECO:0000256" key="2">
    <source>
        <dbReference type="ARBA" id="ARBA00008789"/>
    </source>
</evidence>
<evidence type="ECO:0000256" key="3">
    <source>
        <dbReference type="ARBA" id="ARBA00022475"/>
    </source>
</evidence>
<dbReference type="InterPro" id="IPR018629">
    <property type="entry name" value="XK-rel"/>
</dbReference>
<dbReference type="WBParaSite" id="MCU_007733-RB">
    <property type="protein sequence ID" value="MCU_007733-RB"/>
    <property type="gene ID" value="MCU_007733"/>
</dbReference>
<evidence type="ECO:0000256" key="5">
    <source>
        <dbReference type="ARBA" id="ARBA00022989"/>
    </source>
</evidence>
<dbReference type="AlphaFoldDB" id="A0A5K3FFE7"/>
<evidence type="ECO:0000256" key="6">
    <source>
        <dbReference type="ARBA" id="ARBA00023136"/>
    </source>
</evidence>
<dbReference type="PANTHER" id="PTHR16024:SF6">
    <property type="entry name" value="XK-RELATED PROTEIN"/>
    <property type="match status" value="1"/>
</dbReference>
<keyword evidence="5 7" id="KW-1133">Transmembrane helix</keyword>
<name>A0A5K3FFE7_MESCO</name>
<organism evidence="8">
    <name type="scientific">Mesocestoides corti</name>
    <name type="common">Flatworm</name>
    <dbReference type="NCBI Taxonomy" id="53468"/>
    <lineage>
        <taxon>Eukaryota</taxon>
        <taxon>Metazoa</taxon>
        <taxon>Spiralia</taxon>
        <taxon>Lophotrochozoa</taxon>
        <taxon>Platyhelminthes</taxon>
        <taxon>Cestoda</taxon>
        <taxon>Eucestoda</taxon>
        <taxon>Cyclophyllidea</taxon>
        <taxon>Mesocestoididae</taxon>
        <taxon>Mesocestoides</taxon>
    </lineage>
</organism>
<keyword evidence="3" id="KW-1003">Cell membrane</keyword>
<evidence type="ECO:0000256" key="4">
    <source>
        <dbReference type="ARBA" id="ARBA00022692"/>
    </source>
</evidence>
<reference evidence="8" key="1">
    <citation type="submission" date="2019-11" db="UniProtKB">
        <authorList>
            <consortium name="WormBaseParasite"/>
        </authorList>
    </citation>
    <scope>IDENTIFICATION</scope>
</reference>
<feature type="transmembrane region" description="Helical" evidence="7">
    <location>
        <begin position="62"/>
        <end position="79"/>
    </location>
</feature>
<evidence type="ECO:0000256" key="1">
    <source>
        <dbReference type="ARBA" id="ARBA00004651"/>
    </source>
</evidence>
<evidence type="ECO:0000313" key="8">
    <source>
        <dbReference type="WBParaSite" id="MCU_007733-RB"/>
    </source>
</evidence>
<comment type="subcellular location">
    <subcellularLocation>
        <location evidence="1">Cell membrane</location>
        <topology evidence="1">Multi-pass membrane protein</topology>
    </subcellularLocation>
    <subcellularLocation>
        <location evidence="7">Membrane</location>
        <topology evidence="7">Multi-pass membrane protein</topology>
    </subcellularLocation>
</comment>
<protein>
    <recommendedName>
        <fullName evidence="7">XK-related protein</fullName>
    </recommendedName>
</protein>
<dbReference type="GO" id="GO:1902742">
    <property type="term" value="P:apoptotic process involved in development"/>
    <property type="evidence" value="ECO:0007669"/>
    <property type="project" value="TreeGrafter"/>
</dbReference>
<feature type="transmembrane region" description="Helical" evidence="7">
    <location>
        <begin position="395"/>
        <end position="416"/>
    </location>
</feature>
<feature type="transmembrane region" description="Helical" evidence="7">
    <location>
        <begin position="363"/>
        <end position="383"/>
    </location>
</feature>